<dbReference type="PANTHER" id="PTHR37305:SF1">
    <property type="entry name" value="MEMBRANE PROTEIN"/>
    <property type="match status" value="1"/>
</dbReference>
<dbReference type="OrthoDB" id="9784784at2"/>
<dbReference type="STRING" id="545501.BN997_03536"/>
<organism evidence="2 3">
    <name type="scientific">Oceanobacillus oncorhynchi</name>
    <dbReference type="NCBI Taxonomy" id="545501"/>
    <lineage>
        <taxon>Bacteria</taxon>
        <taxon>Bacillati</taxon>
        <taxon>Bacillota</taxon>
        <taxon>Bacilli</taxon>
        <taxon>Bacillales</taxon>
        <taxon>Bacillaceae</taxon>
        <taxon>Oceanobacillus</taxon>
    </lineage>
</organism>
<dbReference type="RefSeq" id="WP_042533981.1">
    <property type="nucleotide sequence ID" value="NZ_CAXOIH010000002.1"/>
</dbReference>
<dbReference type="AlphaFoldDB" id="A0A0A1MVJ4"/>
<name>A0A0A1MVJ4_9BACI</name>
<accession>A0A0A1MVJ4</accession>
<evidence type="ECO:0000256" key="1">
    <source>
        <dbReference type="SAM" id="Phobius"/>
    </source>
</evidence>
<feature type="transmembrane region" description="Helical" evidence="1">
    <location>
        <begin position="172"/>
        <end position="189"/>
    </location>
</feature>
<feature type="transmembrane region" description="Helical" evidence="1">
    <location>
        <begin position="95"/>
        <end position="124"/>
    </location>
</feature>
<dbReference type="Proteomes" id="UP000040453">
    <property type="component" value="Unassembled WGS sequence"/>
</dbReference>
<feature type="transmembrane region" description="Helical" evidence="1">
    <location>
        <begin position="201"/>
        <end position="220"/>
    </location>
</feature>
<dbReference type="PANTHER" id="PTHR37305">
    <property type="entry name" value="INTEGRAL MEMBRANE PROTEIN-RELATED"/>
    <property type="match status" value="1"/>
</dbReference>
<keyword evidence="1" id="KW-0812">Transmembrane</keyword>
<proteinExistence type="predicted"/>
<sequence length="229" mass="26096">MFKLIRLELRKINLRQYVFGALAAIFILAGLLFFAMYTDRNTIGATSEDFFFVVDSTRMVFIVFAGILISRLFIEEYNDKTISLMFTYPISRKKIFISKLLIIICATFFLIHVSRIFVAAVLYMLNSRLDFIDGGITIHLIMEYFKNTVIYDLSFSGISLVPLFFGMLKKSVRTTIITSIIIAIFFGISNENLSDLSIGSFIVRSLVFIIIGAAASYLAIRNMERKDVT</sequence>
<keyword evidence="3" id="KW-1185">Reference proteome</keyword>
<reference evidence="2 3" key="1">
    <citation type="submission" date="2014-11" db="EMBL/GenBank/DDBJ databases">
        <authorList>
            <person name="Urmite Genomes Urmite Genomes"/>
        </authorList>
    </citation>
    <scope>NUCLEOTIDE SEQUENCE [LARGE SCALE GENOMIC DNA]</scope>
    <source>
        <strain evidence="2 3">Oc5</strain>
    </source>
</reference>
<keyword evidence="1" id="KW-1133">Transmembrane helix</keyword>
<keyword evidence="1" id="KW-0472">Membrane</keyword>
<evidence type="ECO:0000313" key="3">
    <source>
        <dbReference type="Proteomes" id="UP000040453"/>
    </source>
</evidence>
<feature type="transmembrane region" description="Helical" evidence="1">
    <location>
        <begin position="144"/>
        <end position="165"/>
    </location>
</feature>
<dbReference type="Pfam" id="PF12730">
    <property type="entry name" value="ABC2_membrane_4"/>
    <property type="match status" value="1"/>
</dbReference>
<feature type="transmembrane region" description="Helical" evidence="1">
    <location>
        <begin position="12"/>
        <end position="37"/>
    </location>
</feature>
<gene>
    <name evidence="2" type="ORF">BN997_03536</name>
</gene>
<protein>
    <submittedName>
        <fullName evidence="2">ABC-2 family transporter protein</fullName>
    </submittedName>
</protein>
<feature type="transmembrane region" description="Helical" evidence="1">
    <location>
        <begin position="57"/>
        <end position="74"/>
    </location>
</feature>
<evidence type="ECO:0000313" key="2">
    <source>
        <dbReference type="EMBL" id="CEI83619.1"/>
    </source>
</evidence>
<dbReference type="EMBL" id="CDGG01000001">
    <property type="protein sequence ID" value="CEI83619.1"/>
    <property type="molecule type" value="Genomic_DNA"/>
</dbReference>